<organism evidence="1 2">
    <name type="scientific">Enterobacter soli</name>
    <dbReference type="NCBI Taxonomy" id="885040"/>
    <lineage>
        <taxon>Bacteria</taxon>
        <taxon>Pseudomonadati</taxon>
        <taxon>Pseudomonadota</taxon>
        <taxon>Gammaproteobacteria</taxon>
        <taxon>Enterobacterales</taxon>
        <taxon>Enterobacteriaceae</taxon>
        <taxon>Enterobacter</taxon>
    </lineage>
</organism>
<dbReference type="EMBL" id="JAVDKS010000006">
    <property type="protein sequence ID" value="MDQ2257554.1"/>
    <property type="molecule type" value="Genomic_DNA"/>
</dbReference>
<sequence>MKLKMLTALDKNNATAKSYSQGLYNIVVYKSGKVALLKQGEGFVGYLK</sequence>
<accession>A0AAW8HC57</accession>
<dbReference type="Proteomes" id="UP001225042">
    <property type="component" value="Unassembled WGS sequence"/>
</dbReference>
<evidence type="ECO:0000313" key="2">
    <source>
        <dbReference type="Proteomes" id="UP001225042"/>
    </source>
</evidence>
<protein>
    <submittedName>
        <fullName evidence="1">Uncharacterized protein</fullName>
    </submittedName>
</protein>
<keyword evidence="2" id="KW-1185">Reference proteome</keyword>
<reference evidence="1 2" key="1">
    <citation type="submission" date="2023-08" db="EMBL/GenBank/DDBJ databases">
        <authorList>
            <person name="Dale J."/>
        </authorList>
    </citation>
    <scope>NUCLEOTIDE SEQUENCE [LARGE SCALE GENOMIC DNA]</scope>
    <source>
        <strain evidence="1 2">2023EL-00788</strain>
    </source>
</reference>
<dbReference type="RefSeq" id="WP_274415132.1">
    <property type="nucleotide sequence ID" value="NZ_JARADK010000001.1"/>
</dbReference>
<dbReference type="AlphaFoldDB" id="A0AAW8HC57"/>
<name>A0AAW8HC57_9ENTR</name>
<comment type="caution">
    <text evidence="1">The sequence shown here is derived from an EMBL/GenBank/DDBJ whole genome shotgun (WGS) entry which is preliminary data.</text>
</comment>
<gene>
    <name evidence="1" type="ORF">RBJ67_15585</name>
</gene>
<proteinExistence type="predicted"/>
<evidence type="ECO:0000313" key="1">
    <source>
        <dbReference type="EMBL" id="MDQ2257554.1"/>
    </source>
</evidence>